<dbReference type="PANTHER" id="PTHR42755:SF1">
    <property type="entry name" value="3-DEOXY-D-MANNO-OCTULOSONIC ACID TRANSFERASE, MITOCHONDRIAL-RELATED"/>
    <property type="match status" value="1"/>
</dbReference>
<dbReference type="HOGENOM" id="CLU_036146_2_0_4"/>
<dbReference type="GO" id="GO:0009244">
    <property type="term" value="P:lipopolysaccharide core region biosynthetic process"/>
    <property type="evidence" value="ECO:0007669"/>
    <property type="project" value="UniProtKB-UniRule"/>
</dbReference>
<dbReference type="GO" id="GO:0043842">
    <property type="term" value="F:Kdo transferase activity"/>
    <property type="evidence" value="ECO:0007669"/>
    <property type="project" value="UniProtKB-EC"/>
</dbReference>
<reference evidence="16" key="1">
    <citation type="submission" date="2014-12" db="EMBL/GenBank/DDBJ databases">
        <authorList>
            <person name="Salcher M.M."/>
        </authorList>
    </citation>
    <scope>NUCLEOTIDE SEQUENCE [LARGE SCALE GENOMIC DNA]</scope>
    <source>
        <strain evidence="16">MMS-10A-171</strain>
    </source>
</reference>
<evidence type="ECO:0000256" key="7">
    <source>
        <dbReference type="ARBA" id="ARBA00031445"/>
    </source>
</evidence>
<evidence type="ECO:0000256" key="6">
    <source>
        <dbReference type="ARBA" id="ARBA00022679"/>
    </source>
</evidence>
<sequence>MTRLHYSALLYLLLPFTILKLLWRGLKQPAYLEHWSERYGFYNQAASQPLIWLHCVSVGETRAAKPLIEALLDQYPAHQILLSHTTPTGREASEQLFPKEKYPRISRCYLPYDTPDAVKGFLKHYRPTLGLLMETELWFNLIASCKAQAIPLLLVNARLSERSARGYAKVGKLSALGLANLSAIAAQTEQDANRLNALLGNANKATVMGNLKFDVTPPADEAERGRYLRGLLGLKRPIFLAASTRDGEEALILEAIAASGIDNLLTVIVPRHPQRFDEVAMLLTKHHQAFCRRSEFSMGTVAGDIPNCSVILGDSMGEMFTYYAACDVAFIGGSLLPLGGQNLIEASAMGKPVLIGPFTFNFSDATDSAVQAGAAIRVHNSQELAEKLSDLMNNVEARKAMSDAALSFSKSASGATQRLMELIAKYLPNK</sequence>
<dbReference type="Pfam" id="PF00534">
    <property type="entry name" value="Glycos_transf_1"/>
    <property type="match status" value="1"/>
</dbReference>
<feature type="domain" description="3-deoxy-D-manno-octulosonic-acid transferase N-terminal" evidence="14">
    <location>
        <begin position="33"/>
        <end position="215"/>
    </location>
</feature>
<evidence type="ECO:0000259" key="14">
    <source>
        <dbReference type="Pfam" id="PF04413"/>
    </source>
</evidence>
<dbReference type="EMBL" id="LN794158">
    <property type="protein sequence ID" value="CEN56708.1"/>
    <property type="molecule type" value="Genomic_DNA"/>
</dbReference>
<keyword evidence="15" id="KW-0328">Glycosyltransferase</keyword>
<dbReference type="SUPFAM" id="SSF53756">
    <property type="entry name" value="UDP-Glycosyltransferase/glycogen phosphorylase"/>
    <property type="match status" value="1"/>
</dbReference>
<dbReference type="EC" id="2.4.99.12" evidence="3 11"/>
<dbReference type="OrthoDB" id="9789797at2"/>
<dbReference type="RefSeq" id="WP_045751752.1">
    <property type="nucleotide sequence ID" value="NZ_LN794158.1"/>
</dbReference>
<evidence type="ECO:0000256" key="5">
    <source>
        <dbReference type="ARBA" id="ARBA00022519"/>
    </source>
</evidence>
<comment type="pathway">
    <text evidence="2 11">Bacterial outer membrane biogenesis; LPS core biosynthesis.</text>
</comment>
<comment type="similarity">
    <text evidence="11">Belongs to the glycosyltransferase group 1 family.</text>
</comment>
<keyword evidence="5" id="KW-0997">Cell inner membrane</keyword>
<feature type="coiled-coil region" evidence="12">
    <location>
        <begin position="178"/>
        <end position="205"/>
    </location>
</feature>
<name>A0A0B7J1V7_9PROT</name>
<dbReference type="InterPro" id="IPR038107">
    <property type="entry name" value="Glycos_transf_N_sf"/>
</dbReference>
<evidence type="ECO:0000256" key="1">
    <source>
        <dbReference type="ARBA" id="ARBA00004196"/>
    </source>
</evidence>
<dbReference type="Pfam" id="PF04413">
    <property type="entry name" value="Glycos_transf_N"/>
    <property type="match status" value="1"/>
</dbReference>
<keyword evidence="11" id="KW-0448">Lipopolysaccharide biosynthesis</keyword>
<evidence type="ECO:0000256" key="10">
    <source>
        <dbReference type="PIRSR" id="PIRSR639901-2"/>
    </source>
</evidence>
<feature type="domain" description="Glycosyl transferase family 1" evidence="13">
    <location>
        <begin position="307"/>
        <end position="405"/>
    </location>
</feature>
<dbReference type="Proteomes" id="UP000056322">
    <property type="component" value="Chromosome 1"/>
</dbReference>
<dbReference type="InterPro" id="IPR007507">
    <property type="entry name" value="Glycos_transf_N"/>
</dbReference>
<evidence type="ECO:0000256" key="2">
    <source>
        <dbReference type="ARBA" id="ARBA00004713"/>
    </source>
</evidence>
<feature type="site" description="Transition state stabilizer" evidence="10">
    <location>
        <position position="134"/>
    </location>
</feature>
<comment type="catalytic activity">
    <reaction evidence="8 11">
        <text>lipid IVA (E. coli) + CMP-3-deoxy-beta-D-manno-octulosonate = alpha-Kdo-(2-&gt;6)-lipid IVA (E. coli) + CMP + H(+)</text>
        <dbReference type="Rhea" id="RHEA:28066"/>
        <dbReference type="ChEBI" id="CHEBI:15378"/>
        <dbReference type="ChEBI" id="CHEBI:58603"/>
        <dbReference type="ChEBI" id="CHEBI:60364"/>
        <dbReference type="ChEBI" id="CHEBI:60377"/>
        <dbReference type="ChEBI" id="CHEBI:85987"/>
        <dbReference type="EC" id="2.4.99.12"/>
    </reaction>
</comment>
<dbReference type="FunFam" id="3.40.50.11720:FF:000001">
    <property type="entry name" value="3-deoxy-D-manno-octulosonic acid transferase"/>
    <property type="match status" value="1"/>
</dbReference>
<dbReference type="PANTHER" id="PTHR42755">
    <property type="entry name" value="3-DEOXY-MANNO-OCTULOSONATE CYTIDYLYLTRANSFERASE"/>
    <property type="match status" value="1"/>
</dbReference>
<evidence type="ECO:0000313" key="15">
    <source>
        <dbReference type="EMBL" id="CEN56708.1"/>
    </source>
</evidence>
<accession>A0A0B7J1V7</accession>
<dbReference type="GO" id="GO:0005886">
    <property type="term" value="C:plasma membrane"/>
    <property type="evidence" value="ECO:0007669"/>
    <property type="project" value="UniProtKB-SubCell"/>
</dbReference>
<evidence type="ECO:0000313" key="16">
    <source>
        <dbReference type="Proteomes" id="UP000056322"/>
    </source>
</evidence>
<organism evidence="15 16">
    <name type="scientific">Candidatus Methylopumilus turicensis</name>
    <dbReference type="NCBI Taxonomy" id="1581680"/>
    <lineage>
        <taxon>Bacteria</taxon>
        <taxon>Pseudomonadati</taxon>
        <taxon>Pseudomonadota</taxon>
        <taxon>Betaproteobacteria</taxon>
        <taxon>Nitrosomonadales</taxon>
        <taxon>Methylophilaceae</taxon>
        <taxon>Candidatus Methylopumilus</taxon>
    </lineage>
</organism>
<dbReference type="UniPathway" id="UPA00958"/>
<keyword evidence="16" id="KW-1185">Reference proteome</keyword>
<dbReference type="NCBIfam" id="NF004386">
    <property type="entry name" value="PRK05749.1-2"/>
    <property type="match status" value="1"/>
</dbReference>
<gene>
    <name evidence="15" type="primary">waaA</name>
    <name evidence="15" type="ORF">BN1209_1672</name>
</gene>
<dbReference type="STRING" id="1581680.BN1209_1672"/>
<feature type="active site" description="Proton acceptor" evidence="9">
    <location>
        <position position="60"/>
    </location>
</feature>
<feature type="site" description="Transition state stabilizer" evidence="10">
    <location>
        <position position="212"/>
    </location>
</feature>
<proteinExistence type="inferred from homology"/>
<keyword evidence="6 11" id="KW-0808">Transferase</keyword>
<dbReference type="Gene3D" id="3.40.50.11720">
    <property type="entry name" value="3-Deoxy-D-manno-octulosonic-acid transferase, N-terminal domain"/>
    <property type="match status" value="1"/>
</dbReference>
<dbReference type="GO" id="GO:0009245">
    <property type="term" value="P:lipid A biosynthetic process"/>
    <property type="evidence" value="ECO:0007669"/>
    <property type="project" value="TreeGrafter"/>
</dbReference>
<keyword evidence="11" id="KW-1003">Cell membrane</keyword>
<evidence type="ECO:0000256" key="4">
    <source>
        <dbReference type="ARBA" id="ARBA00019077"/>
    </source>
</evidence>
<evidence type="ECO:0000256" key="9">
    <source>
        <dbReference type="PIRSR" id="PIRSR639901-1"/>
    </source>
</evidence>
<comment type="subcellular location">
    <subcellularLocation>
        <location evidence="1">Cell envelope</location>
    </subcellularLocation>
    <subcellularLocation>
        <location evidence="11">Cell membrane</location>
    </subcellularLocation>
</comment>
<protein>
    <recommendedName>
        <fullName evidence="4 11">3-deoxy-D-manno-octulosonic acid transferase</fullName>
        <shortName evidence="11">Kdo transferase</shortName>
        <ecNumber evidence="3 11">2.4.99.12</ecNumber>
    </recommendedName>
    <alternativeName>
        <fullName evidence="7 11">Lipid IV(A) 3-deoxy-D-manno-octulosonic acid transferase</fullName>
    </alternativeName>
</protein>
<evidence type="ECO:0000256" key="8">
    <source>
        <dbReference type="ARBA" id="ARBA00049183"/>
    </source>
</evidence>
<keyword evidence="12" id="KW-0175">Coiled coil</keyword>
<dbReference type="AlphaFoldDB" id="A0A0B7J1V7"/>
<evidence type="ECO:0000259" key="13">
    <source>
        <dbReference type="Pfam" id="PF00534"/>
    </source>
</evidence>
<dbReference type="InterPro" id="IPR039901">
    <property type="entry name" value="Kdotransferase"/>
</dbReference>
<keyword evidence="5" id="KW-0472">Membrane</keyword>
<dbReference type="KEGG" id="mbac:BN1209_1672"/>
<dbReference type="InterPro" id="IPR001296">
    <property type="entry name" value="Glyco_trans_1"/>
</dbReference>
<evidence type="ECO:0000256" key="11">
    <source>
        <dbReference type="RuleBase" id="RU365103"/>
    </source>
</evidence>
<evidence type="ECO:0000256" key="12">
    <source>
        <dbReference type="SAM" id="Coils"/>
    </source>
</evidence>
<dbReference type="GO" id="GO:0030313">
    <property type="term" value="C:cell envelope"/>
    <property type="evidence" value="ECO:0007669"/>
    <property type="project" value="UniProtKB-SubCell"/>
</dbReference>
<comment type="function">
    <text evidence="11">Involved in lipopolysaccharide (LPS) biosynthesis. Catalyzes the transfer of 3-deoxy-D-manno-octulosonate (Kdo) residue(s) from CMP-Kdo to lipid IV(A), the tetraacyldisaccharide-1,4'-bisphosphate precursor of lipid A.</text>
</comment>
<dbReference type="Gene3D" id="3.40.50.2000">
    <property type="entry name" value="Glycogen Phosphorylase B"/>
    <property type="match status" value="1"/>
</dbReference>
<evidence type="ECO:0000256" key="3">
    <source>
        <dbReference type="ARBA" id="ARBA00012621"/>
    </source>
</evidence>